<reference evidence="3" key="1">
    <citation type="journal article" date="2015" name="J. Biotechnol.">
        <title>The structure of the Cyberlindnera jadinii genome and its relation to Candida utilis analyzed by the occurrence of single nucleotide polymorphisms.</title>
        <authorList>
            <person name="Rupp O."/>
            <person name="Brinkrolf K."/>
            <person name="Buerth C."/>
            <person name="Kunigo M."/>
            <person name="Schneider J."/>
            <person name="Jaenicke S."/>
            <person name="Goesmann A."/>
            <person name="Puehler A."/>
            <person name="Jaeger K.-E."/>
            <person name="Ernst J.F."/>
        </authorList>
    </citation>
    <scope>NUCLEOTIDE SEQUENCE [LARGE SCALE GENOMIC DNA]</scope>
    <source>
        <strain evidence="3">ATCC 18201 / CBS 1600 / BCRC 20928 / JCM 3617 / NBRC 0987 / NRRL Y-1542</strain>
    </source>
</reference>
<dbReference type="EMBL" id="CDQK01000007">
    <property type="protein sequence ID" value="CEP25060.1"/>
    <property type="molecule type" value="Genomic_DNA"/>
</dbReference>
<proteinExistence type="predicted"/>
<feature type="compositionally biased region" description="Low complexity" evidence="1">
    <location>
        <begin position="33"/>
        <end position="45"/>
    </location>
</feature>
<dbReference type="Proteomes" id="UP000038830">
    <property type="component" value="Unassembled WGS sequence"/>
</dbReference>
<feature type="compositionally biased region" description="Polar residues" evidence="1">
    <location>
        <begin position="259"/>
        <end position="275"/>
    </location>
</feature>
<feature type="compositionally biased region" description="Basic and acidic residues" evidence="1">
    <location>
        <begin position="10"/>
        <end position="32"/>
    </location>
</feature>
<dbReference type="Pfam" id="PF05841">
    <property type="entry name" value="Apc15p"/>
    <property type="match status" value="1"/>
</dbReference>
<name>A0A0H5C9I3_CYBJN</name>
<evidence type="ECO:0000313" key="2">
    <source>
        <dbReference type="EMBL" id="CEP25060.1"/>
    </source>
</evidence>
<gene>
    <name evidence="2" type="ORF">BN1211_6048</name>
</gene>
<protein>
    <recommendedName>
        <fullName evidence="4">Apc15p protein</fullName>
    </recommendedName>
</protein>
<organism evidence="2 3">
    <name type="scientific">Cyberlindnera jadinii (strain ATCC 18201 / CBS 1600 / BCRC 20928 / JCM 3617 / NBRC 0987 / NRRL Y-1542)</name>
    <name type="common">Torula yeast</name>
    <name type="synonym">Candida utilis</name>
    <dbReference type="NCBI Taxonomy" id="983966"/>
    <lineage>
        <taxon>Eukaryota</taxon>
        <taxon>Fungi</taxon>
        <taxon>Dikarya</taxon>
        <taxon>Ascomycota</taxon>
        <taxon>Saccharomycotina</taxon>
        <taxon>Saccharomycetes</taxon>
        <taxon>Phaffomycetales</taxon>
        <taxon>Phaffomycetaceae</taxon>
        <taxon>Cyberlindnera</taxon>
    </lineage>
</organism>
<evidence type="ECO:0000256" key="1">
    <source>
        <dbReference type="SAM" id="MobiDB-lite"/>
    </source>
</evidence>
<feature type="region of interest" description="Disordered" evidence="1">
    <location>
        <begin position="235"/>
        <end position="284"/>
    </location>
</feature>
<accession>A0A0H5C9I3</accession>
<feature type="region of interest" description="Disordered" evidence="1">
    <location>
        <begin position="1"/>
        <end position="64"/>
    </location>
</feature>
<evidence type="ECO:0008006" key="4">
    <source>
        <dbReference type="Google" id="ProtNLM"/>
    </source>
</evidence>
<dbReference type="GO" id="GO:0005680">
    <property type="term" value="C:anaphase-promoting complex"/>
    <property type="evidence" value="ECO:0007669"/>
    <property type="project" value="InterPro"/>
</dbReference>
<feature type="region of interest" description="Disordered" evidence="1">
    <location>
        <begin position="133"/>
        <end position="161"/>
    </location>
</feature>
<feature type="compositionally biased region" description="Basic and acidic residues" evidence="1">
    <location>
        <begin position="244"/>
        <end position="255"/>
    </location>
</feature>
<sequence length="284" mass="31950">MYTPDLTPQDFHRLWLDNDEKKHSKSKSEKASSSESPRSAPPLSSYSSTRPGASLDNADEVQQSISQRVRQLRDIRTLGFEYLTPLGVGKTMQMVQDELELRRQLNDQMNDGAPTAENLLGEATLEQQLPLQEEGQNQNSVTEAQAAEEPEASRTEEDGPLPEAQNLELLGDLDDDVPEADEAVYDMSYNDEVEDVRTFESQYDRGFMVAEQYEADSAEHEDAQRRDSAPVAHFITPTRINGENQHRSEQQRSFESEQLPISESSFDVSNVSMNGSDLDMTIDD</sequence>
<evidence type="ECO:0000313" key="3">
    <source>
        <dbReference type="Proteomes" id="UP000038830"/>
    </source>
</evidence>
<dbReference type="GO" id="GO:0031145">
    <property type="term" value="P:anaphase-promoting complex-dependent catabolic process"/>
    <property type="evidence" value="ECO:0007669"/>
    <property type="project" value="InterPro"/>
</dbReference>
<dbReference type="InterPro" id="IPR008402">
    <property type="entry name" value="APC_su15/mnd2"/>
</dbReference>
<dbReference type="AlphaFoldDB" id="A0A0H5C9I3"/>